<dbReference type="Pfam" id="PF12512">
    <property type="entry name" value="DUF3717"/>
    <property type="match status" value="1"/>
</dbReference>
<dbReference type="EMBL" id="JAALDK010000004">
    <property type="protein sequence ID" value="NUY06131.1"/>
    <property type="molecule type" value="Genomic_DNA"/>
</dbReference>
<dbReference type="InterPro" id="IPR022191">
    <property type="entry name" value="DUF3717"/>
</dbReference>
<proteinExistence type="predicted"/>
<dbReference type="AlphaFoldDB" id="A0A7Y6K816"/>
<protein>
    <submittedName>
        <fullName evidence="1">DUF3717 domain-containing protein</fullName>
    </submittedName>
</protein>
<dbReference type="GeneID" id="301107087"/>
<comment type="caution">
    <text evidence="1">The sequence shown here is derived from an EMBL/GenBank/DDBJ whole genome shotgun (WGS) entry which is preliminary data.</text>
</comment>
<gene>
    <name evidence="1" type="ORF">G5S42_43145</name>
</gene>
<evidence type="ECO:0000313" key="1">
    <source>
        <dbReference type="EMBL" id="NUY06131.1"/>
    </source>
</evidence>
<organism evidence="1 2">
    <name type="scientific">Paraburkholderia youngii</name>
    <dbReference type="NCBI Taxonomy" id="2782701"/>
    <lineage>
        <taxon>Bacteria</taxon>
        <taxon>Pseudomonadati</taxon>
        <taxon>Pseudomonadota</taxon>
        <taxon>Betaproteobacteria</taxon>
        <taxon>Burkholderiales</taxon>
        <taxon>Burkholderiaceae</taxon>
        <taxon>Paraburkholderia</taxon>
    </lineage>
</organism>
<name>A0A7Y6K816_9BURK</name>
<evidence type="ECO:0000313" key="2">
    <source>
        <dbReference type="Proteomes" id="UP000594380"/>
    </source>
</evidence>
<reference evidence="1 2" key="1">
    <citation type="submission" date="2020-02" db="EMBL/GenBank/DDBJ databases">
        <title>Paraburkholderia simonii sp. nov. and Paraburkholderia youngii sp. nov. Brazilian and Mexican Mimosa-associated rhizobia.</title>
        <authorList>
            <person name="Mavima L."/>
            <person name="Beukes C.W."/>
            <person name="Chan W.Y."/>
            <person name="Palmer M."/>
            <person name="De Meyer S.E."/>
            <person name="James E.K."/>
            <person name="Venter S.N."/>
            <person name="Steenkamp E.T."/>
        </authorList>
    </citation>
    <scope>NUCLEOTIDE SEQUENCE [LARGE SCALE GENOMIC DNA]</scope>
    <source>
        <strain evidence="1 2">JPY169</strain>
    </source>
</reference>
<dbReference type="RefSeq" id="WP_176112653.1">
    <property type="nucleotide sequence ID" value="NZ_JAALDK010000004.1"/>
</dbReference>
<accession>A0A7Y6K816</accession>
<sequence>MTPADFPIPAQASHRLTIAHVEAALSRWRERKPVTLHTTTSPAEALAELRARMTARRETTIRWIDLIYVERHALGILYPHPVGSAWPGLPPD</sequence>
<dbReference type="Proteomes" id="UP000594380">
    <property type="component" value="Unassembled WGS sequence"/>
</dbReference>